<dbReference type="EMBL" id="QXFX01001521">
    <property type="protein sequence ID" value="KAE9088938.1"/>
    <property type="molecule type" value="Genomic_DNA"/>
</dbReference>
<evidence type="ECO:0000313" key="11">
    <source>
        <dbReference type="EMBL" id="KAE9194335.1"/>
    </source>
</evidence>
<dbReference type="Proteomes" id="UP000433483">
    <property type="component" value="Unassembled WGS sequence"/>
</dbReference>
<evidence type="ECO:0000256" key="1">
    <source>
        <dbReference type="ARBA" id="ARBA00004613"/>
    </source>
</evidence>
<dbReference type="Proteomes" id="UP000437068">
    <property type="component" value="Unassembled WGS sequence"/>
</dbReference>
<dbReference type="AlphaFoldDB" id="A0A6A3DYQ1"/>
<dbReference type="EMBL" id="QXGD01001279">
    <property type="protein sequence ID" value="KAE9209939.1"/>
    <property type="molecule type" value="Genomic_DNA"/>
</dbReference>
<evidence type="ECO:0000313" key="9">
    <source>
        <dbReference type="EMBL" id="KAE9094055.1"/>
    </source>
</evidence>
<reference evidence="15 16" key="1">
    <citation type="submission" date="2018-08" db="EMBL/GenBank/DDBJ databases">
        <title>Genomic investigation of the strawberry pathogen Phytophthora fragariae indicates pathogenicity is determined by transcriptional variation in three key races.</title>
        <authorList>
            <person name="Adams T.M."/>
            <person name="Armitage A.D."/>
            <person name="Sobczyk M.K."/>
            <person name="Bates H.J."/>
            <person name="Dunwell J.M."/>
            <person name="Nellist C.F."/>
            <person name="Harrison R.J."/>
        </authorList>
    </citation>
    <scope>NUCLEOTIDE SEQUENCE [LARGE SCALE GENOMIC DNA]</scope>
    <source>
        <strain evidence="14 17">A4</strain>
        <strain evidence="13 18">BC-1</strain>
        <strain evidence="12 21">BC-23</strain>
        <strain evidence="11 16">NOV-27</strain>
        <strain evidence="10 19">NOV-5</strain>
        <strain evidence="9 20">NOV-71</strain>
        <strain evidence="7 15">NOV-9</strain>
        <strain evidence="8 22">ONT-3</strain>
    </source>
</reference>
<comment type="function">
    <text evidence="5">Effector that suppresses plant defense responses during pathogen infection.</text>
</comment>
<evidence type="ECO:0000313" key="15">
    <source>
        <dbReference type="Proteomes" id="UP000429523"/>
    </source>
</evidence>
<dbReference type="EMBL" id="QXGE01001210">
    <property type="protein sequence ID" value="KAE9296032.1"/>
    <property type="molecule type" value="Genomic_DNA"/>
</dbReference>
<evidence type="ECO:0000313" key="10">
    <source>
        <dbReference type="EMBL" id="KAE9126200.1"/>
    </source>
</evidence>
<evidence type="ECO:0000256" key="5">
    <source>
        <dbReference type="RuleBase" id="RU367124"/>
    </source>
</evidence>
<dbReference type="EMBL" id="QXGC01001203">
    <property type="protein sequence ID" value="KAE9208607.1"/>
    <property type="molecule type" value="Genomic_DNA"/>
</dbReference>
<feature type="chain" id="PRO_5033923958" description="RxLR effector protein" evidence="5">
    <location>
        <begin position="21"/>
        <end position="160"/>
    </location>
</feature>
<feature type="compositionally biased region" description="Polar residues" evidence="6">
    <location>
        <begin position="19"/>
        <end position="28"/>
    </location>
</feature>
<evidence type="ECO:0000256" key="3">
    <source>
        <dbReference type="ARBA" id="ARBA00022525"/>
    </source>
</evidence>
<evidence type="ECO:0000313" key="20">
    <source>
        <dbReference type="Proteomes" id="UP000441208"/>
    </source>
</evidence>
<comment type="subcellular location">
    <subcellularLocation>
        <location evidence="1 5">Secreted</location>
    </subcellularLocation>
</comment>
<proteinExistence type="inferred from homology"/>
<comment type="similarity">
    <text evidence="2 5">Belongs to the RxLR effector family.</text>
</comment>
<evidence type="ECO:0000313" key="8">
    <source>
        <dbReference type="EMBL" id="KAE9088938.1"/>
    </source>
</evidence>
<dbReference type="GO" id="GO:0005576">
    <property type="term" value="C:extracellular region"/>
    <property type="evidence" value="ECO:0007669"/>
    <property type="project" value="UniProtKB-SubCell"/>
</dbReference>
<gene>
    <name evidence="14" type="ORF">PF001_g17050</name>
    <name evidence="13" type="ORF">PF002_g18971</name>
    <name evidence="12" type="ORF">PF004_g16710</name>
    <name evidence="11" type="ORF">PF005_g17735</name>
    <name evidence="10" type="ORF">PF006_g16787</name>
    <name evidence="9" type="ORF">PF007_g17904</name>
    <name evidence="7" type="ORF">PF009_g23007</name>
    <name evidence="8" type="ORF">PF010_g19191</name>
</gene>
<comment type="caution">
    <text evidence="7">The sequence shown here is derived from an EMBL/GenBank/DDBJ whole genome shotgun (WGS) entry which is preliminary data.</text>
</comment>
<evidence type="ECO:0000313" key="17">
    <source>
        <dbReference type="Proteomes" id="UP000437068"/>
    </source>
</evidence>
<dbReference type="EMBL" id="QXFZ01001245">
    <property type="protein sequence ID" value="KAE9094055.1"/>
    <property type="molecule type" value="Genomic_DNA"/>
</dbReference>
<dbReference type="Proteomes" id="UP000488956">
    <property type="component" value="Unassembled WGS sequence"/>
</dbReference>
<dbReference type="EMBL" id="QXGB01001240">
    <property type="protein sequence ID" value="KAE9194335.1"/>
    <property type="molecule type" value="Genomic_DNA"/>
</dbReference>
<protein>
    <recommendedName>
        <fullName evidence="5">RxLR effector protein</fullName>
    </recommendedName>
</protein>
<dbReference type="Proteomes" id="UP000441208">
    <property type="component" value="Unassembled WGS sequence"/>
</dbReference>
<evidence type="ECO:0000313" key="12">
    <source>
        <dbReference type="EMBL" id="KAE9208607.1"/>
    </source>
</evidence>
<keyword evidence="16" id="KW-1185">Reference proteome</keyword>
<evidence type="ECO:0000256" key="6">
    <source>
        <dbReference type="SAM" id="MobiDB-lite"/>
    </source>
</evidence>
<dbReference type="Proteomes" id="UP000440367">
    <property type="component" value="Unassembled WGS sequence"/>
</dbReference>
<accession>A0A6A3DYQ1</accession>
<feature type="region of interest" description="Disordered" evidence="6">
    <location>
        <begin position="19"/>
        <end position="54"/>
    </location>
</feature>
<dbReference type="Proteomes" id="UP000429523">
    <property type="component" value="Unassembled WGS sequence"/>
</dbReference>
<dbReference type="Proteomes" id="UP000440732">
    <property type="component" value="Unassembled WGS sequence"/>
</dbReference>
<dbReference type="OrthoDB" id="129088at2759"/>
<evidence type="ECO:0000256" key="2">
    <source>
        <dbReference type="ARBA" id="ARBA00010400"/>
    </source>
</evidence>
<dbReference type="EMBL" id="QXGA01001191">
    <property type="protein sequence ID" value="KAE9126200.1"/>
    <property type="molecule type" value="Genomic_DNA"/>
</dbReference>
<evidence type="ECO:0000256" key="4">
    <source>
        <dbReference type="ARBA" id="ARBA00022729"/>
    </source>
</evidence>
<evidence type="ECO:0000313" key="22">
    <source>
        <dbReference type="Proteomes" id="UP000488956"/>
    </source>
</evidence>
<dbReference type="Pfam" id="PF16810">
    <property type="entry name" value="RXLR"/>
    <property type="match status" value="1"/>
</dbReference>
<organism evidence="7 15">
    <name type="scientific">Phytophthora fragariae</name>
    <dbReference type="NCBI Taxonomy" id="53985"/>
    <lineage>
        <taxon>Eukaryota</taxon>
        <taxon>Sar</taxon>
        <taxon>Stramenopiles</taxon>
        <taxon>Oomycota</taxon>
        <taxon>Peronosporomycetes</taxon>
        <taxon>Peronosporales</taxon>
        <taxon>Peronosporaceae</taxon>
        <taxon>Phytophthora</taxon>
    </lineage>
</organism>
<evidence type="ECO:0000313" key="21">
    <source>
        <dbReference type="Proteomes" id="UP000476176"/>
    </source>
</evidence>
<name>A0A6A3DYQ1_9STRA</name>
<keyword evidence="3 5" id="KW-0964">Secreted</keyword>
<dbReference type="Proteomes" id="UP000476176">
    <property type="component" value="Unassembled WGS sequence"/>
</dbReference>
<dbReference type="InterPro" id="IPR031825">
    <property type="entry name" value="RXLR"/>
</dbReference>
<evidence type="ECO:0000313" key="16">
    <source>
        <dbReference type="Proteomes" id="UP000433483"/>
    </source>
</evidence>
<feature type="signal peptide" evidence="5">
    <location>
        <begin position="1"/>
        <end position="20"/>
    </location>
</feature>
<evidence type="ECO:0000313" key="18">
    <source>
        <dbReference type="Proteomes" id="UP000440367"/>
    </source>
</evidence>
<dbReference type="EMBL" id="QXGF01001967">
    <property type="protein sequence ID" value="KAE8926814.1"/>
    <property type="molecule type" value="Genomic_DNA"/>
</dbReference>
<keyword evidence="4 5" id="KW-0732">Signal</keyword>
<comment type="domain">
    <text evidence="5">The RxLR-dEER motif acts to carry the protein into the host cell cytoplasm through binding to cell surface phosphatidylinositol-3-phosphate.</text>
</comment>
<evidence type="ECO:0000313" key="14">
    <source>
        <dbReference type="EMBL" id="KAE9296032.1"/>
    </source>
</evidence>
<evidence type="ECO:0000313" key="19">
    <source>
        <dbReference type="Proteomes" id="UP000440732"/>
    </source>
</evidence>
<sequence>MRLSCIILVAVISSVKTASGEMSPNQPQLPADTALWGESGGVTGKRSLRTPADTYDDKLEGTGDDAEERRLEFLKKFKLGKWVEAQKANYKIRRAEKLAAIKKHNEDAFDTLNHLMADYFSVWNKLGYTDDKAKAHLKEDGLEEKYFEAVLSAWKTYVKE</sequence>
<evidence type="ECO:0000313" key="7">
    <source>
        <dbReference type="EMBL" id="KAE8926814.1"/>
    </source>
</evidence>
<evidence type="ECO:0000313" key="13">
    <source>
        <dbReference type="EMBL" id="KAE9209939.1"/>
    </source>
</evidence>